<evidence type="ECO:0000313" key="3">
    <source>
        <dbReference type="EMBL" id="QWU88767.1"/>
    </source>
</evidence>
<dbReference type="Gene3D" id="1.10.287.1490">
    <property type="match status" value="1"/>
</dbReference>
<keyword evidence="1" id="KW-0175">Coiled coil</keyword>
<name>A0ABX8I9Y8_9ASCO</name>
<dbReference type="EMBL" id="CP076663">
    <property type="protein sequence ID" value="QWU88767.1"/>
    <property type="molecule type" value="Genomic_DNA"/>
</dbReference>
<feature type="region of interest" description="Disordered" evidence="2">
    <location>
        <begin position="1"/>
        <end position="52"/>
    </location>
</feature>
<keyword evidence="4" id="KW-1185">Reference proteome</keyword>
<proteinExistence type="predicted"/>
<evidence type="ECO:0000256" key="1">
    <source>
        <dbReference type="SAM" id="Coils"/>
    </source>
</evidence>
<gene>
    <name evidence="3" type="ORF">CA3LBN_003075</name>
</gene>
<organism evidence="3 4">
    <name type="scientific">Candidozyma haemuli</name>
    <dbReference type="NCBI Taxonomy" id="45357"/>
    <lineage>
        <taxon>Eukaryota</taxon>
        <taxon>Fungi</taxon>
        <taxon>Dikarya</taxon>
        <taxon>Ascomycota</taxon>
        <taxon>Saccharomycotina</taxon>
        <taxon>Pichiomycetes</taxon>
        <taxon>Metschnikowiaceae</taxon>
        <taxon>Candidozyma</taxon>
    </lineage>
</organism>
<protein>
    <recommendedName>
        <fullName evidence="5">Spindle assembly checkpoint component MAD1</fullName>
    </recommendedName>
</protein>
<feature type="coiled-coil region" evidence="1">
    <location>
        <begin position="105"/>
        <end position="160"/>
    </location>
</feature>
<reference evidence="3 4" key="1">
    <citation type="submission" date="2021-06" db="EMBL/GenBank/DDBJ databases">
        <title>Candida outbreak in Lebanon.</title>
        <authorList>
            <person name="Finianos M."/>
        </authorList>
    </citation>
    <scope>NUCLEOTIDE SEQUENCE [LARGE SCALE GENOMIC DNA]</scope>
    <source>
        <strain evidence="3">CA3LBN</strain>
    </source>
</reference>
<sequence length="615" mass="70481">MSPRRHLSKISNLDSPHKRRKSLGFDMVSVGDMPSSSESNIPDPPPSRSSAINSLADMHSKTTNIPVSKHRSYHSLVAVKESLNAKSKISGLEKWKPPKEEKFDTEELQNDKRMLDRELRSSQASLDQLEAEFQEKRRMYRILEKQASDARFRLRHLESRFESKGNNITSRIQHEESTAELSLKEMQNRLEDEFNKQQFQLRSEIMDSANFEDTEAINEIEGLSKKKAELESRLEEVSNERDEAIRKEIESNKSELAALRSENEKKQAHLAELEAELEALTKQTEEKEAELESIRKEIKAFKESSTSAEASTEHLEETLHQKRAELASLDKDAVSWIENIRKEREQYESARAKYENYLSVHRTLEDAIMSFDPLPRSYVRVPAGLNVSIDEERILTVADRSYRFSKIFHRDDDSFLIQWEPFVQRALTQHNVTITFVGSEQQDIQSRLLDGFAYLQRGQDKLKAKGWTFTLSIQCTSIEGETTRDGFDSSNECKLVYERGKLIETTGKRIQLSCASDVKNAVQKLQQQPGSSVVFLFSIQAVNEKAKKAFVNHFSIVDLTQKDIASQAQTINLKSTQAETQFFSHVQTHTRSSYVCEFDNTAPDTLILLSSIARS</sequence>
<dbReference type="PANTHER" id="PTHR18937">
    <property type="entry name" value="STRUCTURAL MAINTENANCE OF CHROMOSOMES SMC FAMILY MEMBER"/>
    <property type="match status" value="1"/>
</dbReference>
<feature type="coiled-coil region" evidence="1">
    <location>
        <begin position="213"/>
        <end position="360"/>
    </location>
</feature>
<dbReference type="Proteomes" id="UP000825434">
    <property type="component" value="Chromosome 3"/>
</dbReference>
<accession>A0ABX8I9Y8</accession>
<evidence type="ECO:0000313" key="4">
    <source>
        <dbReference type="Proteomes" id="UP000825434"/>
    </source>
</evidence>
<evidence type="ECO:0008006" key="5">
    <source>
        <dbReference type="Google" id="ProtNLM"/>
    </source>
</evidence>
<evidence type="ECO:0000256" key="2">
    <source>
        <dbReference type="SAM" id="MobiDB-lite"/>
    </source>
</evidence>